<organism evidence="2 3">
    <name type="scientific">Salininema proteolyticum</name>
    <dbReference type="NCBI Taxonomy" id="1607685"/>
    <lineage>
        <taxon>Bacteria</taxon>
        <taxon>Bacillati</taxon>
        <taxon>Actinomycetota</taxon>
        <taxon>Actinomycetes</taxon>
        <taxon>Glycomycetales</taxon>
        <taxon>Glycomycetaceae</taxon>
        <taxon>Salininema</taxon>
    </lineage>
</organism>
<dbReference type="Proteomes" id="UP001595823">
    <property type="component" value="Unassembled WGS sequence"/>
</dbReference>
<proteinExistence type="predicted"/>
<dbReference type="Gene3D" id="3.10.180.10">
    <property type="entry name" value="2,3-Dihydroxybiphenyl 1,2-Dioxygenase, domain 1"/>
    <property type="match status" value="1"/>
</dbReference>
<dbReference type="RefSeq" id="WP_380617957.1">
    <property type="nucleotide sequence ID" value="NZ_JBHSDK010000003.1"/>
</dbReference>
<protein>
    <submittedName>
        <fullName evidence="2">VOC family protein</fullName>
    </submittedName>
</protein>
<evidence type="ECO:0000259" key="1">
    <source>
        <dbReference type="Pfam" id="PF18029"/>
    </source>
</evidence>
<dbReference type="EMBL" id="JBHSDK010000003">
    <property type="protein sequence ID" value="MFC4334221.1"/>
    <property type="molecule type" value="Genomic_DNA"/>
</dbReference>
<keyword evidence="3" id="KW-1185">Reference proteome</keyword>
<evidence type="ECO:0000313" key="2">
    <source>
        <dbReference type="EMBL" id="MFC4334221.1"/>
    </source>
</evidence>
<gene>
    <name evidence="2" type="ORF">ACFPET_03315</name>
</gene>
<evidence type="ECO:0000313" key="3">
    <source>
        <dbReference type="Proteomes" id="UP001595823"/>
    </source>
</evidence>
<reference evidence="3" key="1">
    <citation type="journal article" date="2019" name="Int. J. Syst. Evol. Microbiol.">
        <title>The Global Catalogue of Microorganisms (GCM) 10K type strain sequencing project: providing services to taxonomists for standard genome sequencing and annotation.</title>
        <authorList>
            <consortium name="The Broad Institute Genomics Platform"/>
            <consortium name="The Broad Institute Genome Sequencing Center for Infectious Disease"/>
            <person name="Wu L."/>
            <person name="Ma J."/>
        </authorList>
    </citation>
    <scope>NUCLEOTIDE SEQUENCE [LARGE SCALE GENOMIC DNA]</scope>
    <source>
        <strain evidence="3">IBRC-M 10908</strain>
    </source>
</reference>
<dbReference type="SUPFAM" id="SSF54593">
    <property type="entry name" value="Glyoxalase/Bleomycin resistance protein/Dihydroxybiphenyl dioxygenase"/>
    <property type="match status" value="1"/>
</dbReference>
<feature type="domain" description="Glyoxalase-like" evidence="1">
    <location>
        <begin position="7"/>
        <end position="147"/>
    </location>
</feature>
<dbReference type="InterPro" id="IPR041581">
    <property type="entry name" value="Glyoxalase_6"/>
</dbReference>
<sequence length="149" mass="16638">MPVHFKICVDAEDPHALAAFWAEAMDYAVEDHSATIERLMADGVVPDGHVVEVDGRRAWRTAAAVRNPDDPVHDSGVGLGMRVLFQLVPEKKEGKNRLHLDLHYGPDRYRAEADRLEGLGARRLGEYDEHGAKWIVMADPEGNEFCVHS</sequence>
<dbReference type="InterPro" id="IPR029068">
    <property type="entry name" value="Glyas_Bleomycin-R_OHBP_Dase"/>
</dbReference>
<dbReference type="PANTHER" id="PTHR35908">
    <property type="entry name" value="HYPOTHETICAL FUSION PROTEIN"/>
    <property type="match status" value="1"/>
</dbReference>
<comment type="caution">
    <text evidence="2">The sequence shown here is derived from an EMBL/GenBank/DDBJ whole genome shotgun (WGS) entry which is preliminary data.</text>
</comment>
<dbReference type="PANTHER" id="PTHR35908:SF1">
    <property type="entry name" value="CONSERVED PROTEIN"/>
    <property type="match status" value="1"/>
</dbReference>
<accession>A0ABV8TUH5</accession>
<dbReference type="Pfam" id="PF18029">
    <property type="entry name" value="Glyoxalase_6"/>
    <property type="match status" value="1"/>
</dbReference>
<name>A0ABV8TUH5_9ACTN</name>